<dbReference type="Proteomes" id="UP000540506">
    <property type="component" value="Unassembled WGS sequence"/>
</dbReference>
<name>A0A7W7R9E3_KITKI</name>
<dbReference type="InterPro" id="IPR036271">
    <property type="entry name" value="Tet_transcr_reg_TetR-rel_C_sf"/>
</dbReference>
<dbReference type="AlphaFoldDB" id="A0A7W7R9E3"/>
<evidence type="ECO:0000313" key="7">
    <source>
        <dbReference type="Proteomes" id="UP000540506"/>
    </source>
</evidence>
<dbReference type="PROSITE" id="PS50977">
    <property type="entry name" value="HTH_TETR_2"/>
    <property type="match status" value="1"/>
</dbReference>
<keyword evidence="3" id="KW-0804">Transcription</keyword>
<sequence>MTTNDSTPPRERILAAAMRLFYAQGVRGVGIDQLIRESAVANATFYRHFPSKDEVVLAYVREHDRVFREAAAAAAAGRSPREAVEAVFMGIADQFCEPGFRGCPFINAAADYPDPGHPVSRAIQEHMDWFRARLAELLTAAGHPDAGGGADTLLILRHGAMNHSRFAAPQTVRSALFAAVAAVLDQAGPGAAKL</sequence>
<evidence type="ECO:0000259" key="5">
    <source>
        <dbReference type="PROSITE" id="PS50977"/>
    </source>
</evidence>
<dbReference type="Pfam" id="PF00440">
    <property type="entry name" value="TetR_N"/>
    <property type="match status" value="1"/>
</dbReference>
<dbReference type="PANTHER" id="PTHR47506">
    <property type="entry name" value="TRANSCRIPTIONAL REGULATORY PROTEIN"/>
    <property type="match status" value="1"/>
</dbReference>
<comment type="caution">
    <text evidence="6">The sequence shown here is derived from an EMBL/GenBank/DDBJ whole genome shotgun (WGS) entry which is preliminary data.</text>
</comment>
<keyword evidence="7" id="KW-1185">Reference proteome</keyword>
<reference evidence="6 7" key="1">
    <citation type="submission" date="2020-08" db="EMBL/GenBank/DDBJ databases">
        <title>Sequencing the genomes of 1000 actinobacteria strains.</title>
        <authorList>
            <person name="Klenk H.-P."/>
        </authorList>
    </citation>
    <scope>NUCLEOTIDE SEQUENCE [LARGE SCALE GENOMIC DNA]</scope>
    <source>
        <strain evidence="6 7">DSM 41654</strain>
    </source>
</reference>
<organism evidence="6 7">
    <name type="scientific">Kitasatospora kifunensis</name>
    <name type="common">Streptomyces kifunensis</name>
    <dbReference type="NCBI Taxonomy" id="58351"/>
    <lineage>
        <taxon>Bacteria</taxon>
        <taxon>Bacillati</taxon>
        <taxon>Actinomycetota</taxon>
        <taxon>Actinomycetes</taxon>
        <taxon>Kitasatosporales</taxon>
        <taxon>Streptomycetaceae</taxon>
        <taxon>Kitasatospora</taxon>
    </lineage>
</organism>
<protein>
    <submittedName>
        <fullName evidence="6">AcrR family transcriptional regulator</fullName>
    </submittedName>
</protein>
<dbReference type="SUPFAM" id="SSF46689">
    <property type="entry name" value="Homeodomain-like"/>
    <property type="match status" value="1"/>
</dbReference>
<dbReference type="InterPro" id="IPR009057">
    <property type="entry name" value="Homeodomain-like_sf"/>
</dbReference>
<dbReference type="PRINTS" id="PR00455">
    <property type="entry name" value="HTHTETR"/>
</dbReference>
<evidence type="ECO:0000313" key="6">
    <source>
        <dbReference type="EMBL" id="MBB4927774.1"/>
    </source>
</evidence>
<proteinExistence type="predicted"/>
<accession>A0A7W7R9E3</accession>
<keyword evidence="1" id="KW-0805">Transcription regulation</keyword>
<dbReference type="RefSeq" id="WP_184944447.1">
    <property type="nucleotide sequence ID" value="NZ_JACHJV010000002.1"/>
</dbReference>
<dbReference type="GO" id="GO:0003677">
    <property type="term" value="F:DNA binding"/>
    <property type="evidence" value="ECO:0007669"/>
    <property type="project" value="UniProtKB-UniRule"/>
</dbReference>
<evidence type="ECO:0000256" key="4">
    <source>
        <dbReference type="PROSITE-ProRule" id="PRU00335"/>
    </source>
</evidence>
<feature type="DNA-binding region" description="H-T-H motif" evidence="4">
    <location>
        <begin position="30"/>
        <end position="49"/>
    </location>
</feature>
<dbReference type="SUPFAM" id="SSF48498">
    <property type="entry name" value="Tetracyclin repressor-like, C-terminal domain"/>
    <property type="match status" value="1"/>
</dbReference>
<dbReference type="Gene3D" id="1.10.357.10">
    <property type="entry name" value="Tetracycline Repressor, domain 2"/>
    <property type="match status" value="1"/>
</dbReference>
<gene>
    <name evidence="6" type="ORF">FHR34_006869</name>
</gene>
<evidence type="ECO:0000256" key="3">
    <source>
        <dbReference type="ARBA" id="ARBA00023163"/>
    </source>
</evidence>
<evidence type="ECO:0000256" key="2">
    <source>
        <dbReference type="ARBA" id="ARBA00023125"/>
    </source>
</evidence>
<evidence type="ECO:0000256" key="1">
    <source>
        <dbReference type="ARBA" id="ARBA00023015"/>
    </source>
</evidence>
<feature type="domain" description="HTH tetR-type" evidence="5">
    <location>
        <begin position="7"/>
        <end position="67"/>
    </location>
</feature>
<dbReference type="PANTHER" id="PTHR47506:SF1">
    <property type="entry name" value="HTH-TYPE TRANSCRIPTIONAL REGULATOR YJDC"/>
    <property type="match status" value="1"/>
</dbReference>
<dbReference type="InterPro" id="IPR001647">
    <property type="entry name" value="HTH_TetR"/>
</dbReference>
<dbReference type="EMBL" id="JACHJV010000002">
    <property type="protein sequence ID" value="MBB4927774.1"/>
    <property type="molecule type" value="Genomic_DNA"/>
</dbReference>
<keyword evidence="2 4" id="KW-0238">DNA-binding</keyword>